<evidence type="ECO:0000313" key="1">
    <source>
        <dbReference type="EMBL" id="KAJ9121364.1"/>
    </source>
</evidence>
<organism evidence="1 2">
    <name type="scientific">Naganishia onofrii</name>
    <dbReference type="NCBI Taxonomy" id="1851511"/>
    <lineage>
        <taxon>Eukaryota</taxon>
        <taxon>Fungi</taxon>
        <taxon>Dikarya</taxon>
        <taxon>Basidiomycota</taxon>
        <taxon>Agaricomycotina</taxon>
        <taxon>Tremellomycetes</taxon>
        <taxon>Filobasidiales</taxon>
        <taxon>Filobasidiaceae</taxon>
        <taxon>Naganishia</taxon>
    </lineage>
</organism>
<comment type="caution">
    <text evidence="1">The sequence shown here is derived from an EMBL/GenBank/DDBJ whole genome shotgun (WGS) entry which is preliminary data.</text>
</comment>
<protein>
    <submittedName>
        <fullName evidence="1">Uncharacterized protein</fullName>
    </submittedName>
</protein>
<name>A0ACC2XDD1_9TREE</name>
<proteinExistence type="predicted"/>
<evidence type="ECO:0000313" key="2">
    <source>
        <dbReference type="Proteomes" id="UP001234202"/>
    </source>
</evidence>
<gene>
    <name evidence="1" type="ORF">QFC24_004702</name>
</gene>
<accession>A0ACC2XDD1</accession>
<keyword evidence="2" id="KW-1185">Reference proteome</keyword>
<reference evidence="1" key="1">
    <citation type="submission" date="2023-04" db="EMBL/GenBank/DDBJ databases">
        <title>Draft Genome sequencing of Naganishia species isolated from polar environments using Oxford Nanopore Technology.</title>
        <authorList>
            <person name="Leo P."/>
            <person name="Venkateswaran K."/>
        </authorList>
    </citation>
    <scope>NUCLEOTIDE SEQUENCE</scope>
    <source>
        <strain evidence="1">DBVPG 5303</strain>
    </source>
</reference>
<dbReference type="Proteomes" id="UP001234202">
    <property type="component" value="Unassembled WGS sequence"/>
</dbReference>
<dbReference type="EMBL" id="JASBWV010000017">
    <property type="protein sequence ID" value="KAJ9121364.1"/>
    <property type="molecule type" value="Genomic_DNA"/>
</dbReference>
<sequence length="1184" mass="124790">MTAHGPAIISEMSPSVGDQVSSPTASSNLVNGKSDVPRTLAVNLSPLASDSRRRSGWKKDTGNDAPLSPSKAGPSTAVEHVDISNIQLGPPLSSETTNSQPIQPVEKVEQDRAFADKSDIESNDRNVPINIPNKTEDEHLESVEGKSTLAASKRPPSTIRAVTQELYKDTDDVEMISPTPVRIPKGTSILNDYQTAARNHSRSGSTSTGSSVIHITSSPNPAHSPHLPVPKHSTGNSQNLGIPSAAPRGLPQPVGSMPLSSSDARRSVSPNPSFHSQGSRRSSFSFSLSMGNGGRDKTPSPGPDSIEGMAASNGGTATKQPAQHGRKSSISRAIASTLVPGWATGSNSYRDESKEKTAARLAPNTAIKRGKSPSLSSRRSMDWGAASDASTAMAGNSRMSRIPSTSSVNTLATNFEVGQASTVSGASSATVPPPPIAAKPGWLRRTASGNKMLAGLGLGSFSSSSSLTYGSGPHSSSPPAASSRNLQGVAEGDDEPPVQKSKHGEMGPPSLPTRKKPNSTTKEQKVPTLPPRKPASSAKSGNKEPVAPSGNPPLQRTSSRLSIASALDFRRPKSPGKMPSSTPASTSASDSAHPTPSLVLPDQSQASPGLLPQFSKSFDEDTLLSGSRVAHDVALDDAGTSSLSKSHDNGLLPPPMPQRTAQSMDVPRRVALGSGHASSAGSISGLNSLQGSSRTGRGGASRKGTSGSSHAADHQHPSGLLPRTLEGIAFPTSNSSSSFLQAAPGAIGSAVSTGWAALRSTRSSLSFPHSSSNMSFPRSGSTHTSDSSWIRVVGNGHDAGLPPQASSRTGLGYEGPKLAPESILRRPRPGQEDAKLAFGKDLEEAARTCPVAEPPDVETPTDRRRKSHRKTNTNGVIVVVCIWAPQEEGIFRISGRSTHITQLRKQFDAGADIVLELCDPGDVDPHAVASLYRSYLRELPSPILTDDIMPKYNRLLDGHTASGQAPSSAINISRNDLLQAQKARTDDWPSQHKTELVTGMTEALESLSDSSWWLLNDLSRILALTSQHSQVNKMTIQNLLTVFSPSLKISMTFLKLLVEHHDSIFINEELSSATLADRRGNDKRLSLMPDILLTRDRDSTLSPLGASTKANAIFDPPPSSSDHYDDEGTSTTHSTSNNTLQPSPVSDKGRFSTPIADKFARSGPVNISLREPSPHIVDMDKNQL</sequence>